<dbReference type="STRING" id="1409788.NC99_44830"/>
<name>A0A0L8V2X3_9BACT</name>
<organism evidence="2 3">
    <name type="scientific">Sunxiuqinia dokdonensis</name>
    <dbReference type="NCBI Taxonomy" id="1409788"/>
    <lineage>
        <taxon>Bacteria</taxon>
        <taxon>Pseudomonadati</taxon>
        <taxon>Bacteroidota</taxon>
        <taxon>Bacteroidia</taxon>
        <taxon>Marinilabiliales</taxon>
        <taxon>Prolixibacteraceae</taxon>
        <taxon>Sunxiuqinia</taxon>
    </lineage>
</organism>
<evidence type="ECO:0000313" key="2">
    <source>
        <dbReference type="EMBL" id="KOH42698.1"/>
    </source>
</evidence>
<comment type="caution">
    <text evidence="2">The sequence shown here is derived from an EMBL/GenBank/DDBJ whole genome shotgun (WGS) entry which is preliminary data.</text>
</comment>
<accession>A0A0L8V2X3</accession>
<keyword evidence="1" id="KW-1133">Transmembrane helix</keyword>
<keyword evidence="3" id="KW-1185">Reference proteome</keyword>
<keyword evidence="1" id="KW-0812">Transmembrane</keyword>
<dbReference type="EMBL" id="LGIA01000215">
    <property type="protein sequence ID" value="KOH42698.1"/>
    <property type="molecule type" value="Genomic_DNA"/>
</dbReference>
<dbReference type="AlphaFoldDB" id="A0A0L8V2X3"/>
<keyword evidence="1" id="KW-0472">Membrane</keyword>
<evidence type="ECO:0000256" key="1">
    <source>
        <dbReference type="SAM" id="Phobius"/>
    </source>
</evidence>
<sequence>MQFKLQSGPDGLIKTEFSGLNFFAMFLLLCYSKTQTY</sequence>
<dbReference type="Proteomes" id="UP000036958">
    <property type="component" value="Unassembled WGS sequence"/>
</dbReference>
<proteinExistence type="predicted"/>
<protein>
    <submittedName>
        <fullName evidence="2">Uncharacterized protein</fullName>
    </submittedName>
</protein>
<feature type="transmembrane region" description="Helical" evidence="1">
    <location>
        <begin position="12"/>
        <end position="31"/>
    </location>
</feature>
<evidence type="ECO:0000313" key="3">
    <source>
        <dbReference type="Proteomes" id="UP000036958"/>
    </source>
</evidence>
<gene>
    <name evidence="2" type="ORF">NC99_44830</name>
</gene>
<reference evidence="3" key="1">
    <citation type="submission" date="2015-07" db="EMBL/GenBank/DDBJ databases">
        <title>Genome sequencing of Sunxiuqinia dokdonensis strain SK.</title>
        <authorList>
            <person name="Ahn S."/>
            <person name="Kim B.-C."/>
        </authorList>
    </citation>
    <scope>NUCLEOTIDE SEQUENCE [LARGE SCALE GENOMIC DNA]</scope>
    <source>
        <strain evidence="3">SK</strain>
    </source>
</reference>